<name>A0ABR7MU11_9FIRM</name>
<evidence type="ECO:0000256" key="3">
    <source>
        <dbReference type="ARBA" id="ARBA00022603"/>
    </source>
</evidence>
<dbReference type="Gene3D" id="3.40.50.150">
    <property type="entry name" value="Vaccinia Virus protein VP39"/>
    <property type="match status" value="1"/>
</dbReference>
<evidence type="ECO:0000313" key="8">
    <source>
        <dbReference type="Proteomes" id="UP000637513"/>
    </source>
</evidence>
<sequence>MGDYEVFKEKVFQLTKIDLSCYKERQMKRRIDALITKAKITSYEAYIQVLKTNKDMLEEFVAYLTINVSEFYRNPEQWKLLEADIFPYLLKKFGNTIKVWSAACSTGDEPYTLVMVLSKFIPLNKIQIIATDIDKQVLEKAQLGIYDEKSLKGLPEEFKDKYFTKITDKKFQIKDEVKKCVKFSQHNLLKDKYPDRCDLIVCRNVMIYFTEEAKQVMYQKFNDALKKDGILFVGSTEQIISPATYSFSTYKSFFYKKE</sequence>
<dbReference type="Proteomes" id="UP000637513">
    <property type="component" value="Unassembled WGS sequence"/>
</dbReference>
<keyword evidence="5" id="KW-0949">S-adenosyl-L-methionine</keyword>
<evidence type="ECO:0000256" key="2">
    <source>
        <dbReference type="ARBA" id="ARBA00012534"/>
    </source>
</evidence>
<dbReference type="Gene3D" id="1.10.155.10">
    <property type="entry name" value="Chemotaxis receptor methyltransferase CheR, N-terminal domain"/>
    <property type="match status" value="1"/>
</dbReference>
<dbReference type="PANTHER" id="PTHR24422:SF19">
    <property type="entry name" value="CHEMOTAXIS PROTEIN METHYLTRANSFERASE"/>
    <property type="match status" value="1"/>
</dbReference>
<dbReference type="InterPro" id="IPR022641">
    <property type="entry name" value="CheR_N"/>
</dbReference>
<dbReference type="SUPFAM" id="SSF53335">
    <property type="entry name" value="S-adenosyl-L-methionine-dependent methyltransferases"/>
    <property type="match status" value="1"/>
</dbReference>
<proteinExistence type="predicted"/>
<dbReference type="InterPro" id="IPR050903">
    <property type="entry name" value="Bact_Chemotaxis_MeTrfase"/>
</dbReference>
<comment type="catalytic activity">
    <reaction evidence="1">
        <text>L-glutamyl-[protein] + S-adenosyl-L-methionine = [protein]-L-glutamate 5-O-methyl ester + S-adenosyl-L-homocysteine</text>
        <dbReference type="Rhea" id="RHEA:24452"/>
        <dbReference type="Rhea" id="RHEA-COMP:10208"/>
        <dbReference type="Rhea" id="RHEA-COMP:10311"/>
        <dbReference type="ChEBI" id="CHEBI:29973"/>
        <dbReference type="ChEBI" id="CHEBI:57856"/>
        <dbReference type="ChEBI" id="CHEBI:59789"/>
        <dbReference type="ChEBI" id="CHEBI:82795"/>
        <dbReference type="EC" id="2.1.1.80"/>
    </reaction>
</comment>
<dbReference type="InterPro" id="IPR000780">
    <property type="entry name" value="CheR_MeTrfase"/>
</dbReference>
<dbReference type="InterPro" id="IPR029063">
    <property type="entry name" value="SAM-dependent_MTases_sf"/>
</dbReference>
<keyword evidence="8" id="KW-1185">Reference proteome</keyword>
<dbReference type="EC" id="2.1.1.80" evidence="2"/>
<evidence type="ECO:0000256" key="1">
    <source>
        <dbReference type="ARBA" id="ARBA00001541"/>
    </source>
</evidence>
<gene>
    <name evidence="7" type="ORF">H8700_06225</name>
</gene>
<dbReference type="RefSeq" id="WP_249304363.1">
    <property type="nucleotide sequence ID" value="NZ_JACRSW010000027.1"/>
</dbReference>
<dbReference type="PANTHER" id="PTHR24422">
    <property type="entry name" value="CHEMOTAXIS PROTEIN METHYLTRANSFERASE"/>
    <property type="match status" value="1"/>
</dbReference>
<dbReference type="PROSITE" id="PS50123">
    <property type="entry name" value="CHER"/>
    <property type="match status" value="1"/>
</dbReference>
<keyword evidence="3" id="KW-0489">Methyltransferase</keyword>
<comment type="caution">
    <text evidence="7">The sequence shown here is derived from an EMBL/GenBank/DDBJ whole genome shotgun (WGS) entry which is preliminary data.</text>
</comment>
<evidence type="ECO:0000256" key="4">
    <source>
        <dbReference type="ARBA" id="ARBA00022679"/>
    </source>
</evidence>
<dbReference type="Pfam" id="PF03705">
    <property type="entry name" value="CheR_N"/>
    <property type="match status" value="1"/>
</dbReference>
<dbReference type="SMART" id="SM00138">
    <property type="entry name" value="MeTrc"/>
    <property type="match status" value="1"/>
</dbReference>
<reference evidence="7 8" key="1">
    <citation type="submission" date="2020-08" db="EMBL/GenBank/DDBJ databases">
        <title>Genome public.</title>
        <authorList>
            <person name="Liu C."/>
            <person name="Sun Q."/>
        </authorList>
    </citation>
    <scope>NUCLEOTIDE SEQUENCE [LARGE SCALE GENOMIC DNA]</scope>
    <source>
        <strain evidence="7 8">BX3</strain>
    </source>
</reference>
<accession>A0ABR7MU11</accession>
<dbReference type="InterPro" id="IPR022642">
    <property type="entry name" value="CheR_C"/>
</dbReference>
<dbReference type="PRINTS" id="PR00996">
    <property type="entry name" value="CHERMTFRASE"/>
</dbReference>
<dbReference type="SUPFAM" id="SSF47757">
    <property type="entry name" value="Chemotaxis receptor methyltransferase CheR, N-terminal domain"/>
    <property type="match status" value="1"/>
</dbReference>
<organism evidence="7 8">
    <name type="scientific">Jutongia hominis</name>
    <dbReference type="NCBI Taxonomy" id="2763664"/>
    <lineage>
        <taxon>Bacteria</taxon>
        <taxon>Bacillati</taxon>
        <taxon>Bacillota</taxon>
        <taxon>Clostridia</taxon>
        <taxon>Lachnospirales</taxon>
        <taxon>Lachnospiraceae</taxon>
        <taxon>Jutongia</taxon>
    </lineage>
</organism>
<dbReference type="EMBL" id="JACRSW010000027">
    <property type="protein sequence ID" value="MBC8557298.1"/>
    <property type="molecule type" value="Genomic_DNA"/>
</dbReference>
<dbReference type="InterPro" id="IPR036804">
    <property type="entry name" value="CheR_N_sf"/>
</dbReference>
<evidence type="ECO:0000256" key="5">
    <source>
        <dbReference type="ARBA" id="ARBA00022691"/>
    </source>
</evidence>
<feature type="domain" description="CheR-type methyltransferase" evidence="6">
    <location>
        <begin position="1"/>
        <end position="258"/>
    </location>
</feature>
<protein>
    <recommendedName>
        <fullName evidence="2">protein-glutamate O-methyltransferase</fullName>
        <ecNumber evidence="2">2.1.1.80</ecNumber>
    </recommendedName>
</protein>
<dbReference type="Pfam" id="PF01739">
    <property type="entry name" value="CheR"/>
    <property type="match status" value="1"/>
</dbReference>
<evidence type="ECO:0000259" key="6">
    <source>
        <dbReference type="PROSITE" id="PS50123"/>
    </source>
</evidence>
<evidence type="ECO:0000313" key="7">
    <source>
        <dbReference type="EMBL" id="MBC8557298.1"/>
    </source>
</evidence>
<keyword evidence="4" id="KW-0808">Transferase</keyword>